<dbReference type="SUPFAM" id="SSF48452">
    <property type="entry name" value="TPR-like"/>
    <property type="match status" value="1"/>
</dbReference>
<dbReference type="GO" id="GO:0046813">
    <property type="term" value="P:receptor-mediated virion attachment to host cell"/>
    <property type="evidence" value="ECO:0007669"/>
    <property type="project" value="TreeGrafter"/>
</dbReference>
<dbReference type="OrthoDB" id="1926212at2759"/>
<dbReference type="Pfam" id="PF13181">
    <property type="entry name" value="TPR_8"/>
    <property type="match status" value="1"/>
</dbReference>
<dbReference type="InterPro" id="IPR050498">
    <property type="entry name" value="Ycf3"/>
</dbReference>
<organism evidence="4">
    <name type="scientific">Lichtheimia ramosa</name>
    <dbReference type="NCBI Taxonomy" id="688394"/>
    <lineage>
        <taxon>Eukaryota</taxon>
        <taxon>Fungi</taxon>
        <taxon>Fungi incertae sedis</taxon>
        <taxon>Mucoromycota</taxon>
        <taxon>Mucoromycotina</taxon>
        <taxon>Mucoromycetes</taxon>
        <taxon>Mucorales</taxon>
        <taxon>Lichtheimiaceae</taxon>
        <taxon>Lichtheimia</taxon>
    </lineage>
</organism>
<evidence type="ECO:0000256" key="3">
    <source>
        <dbReference type="PROSITE-ProRule" id="PRU00339"/>
    </source>
</evidence>
<dbReference type="InterPro" id="IPR019734">
    <property type="entry name" value="TPR_rpt"/>
</dbReference>
<reference evidence="4" key="1">
    <citation type="journal article" date="2014" name="Genome Announc.">
        <title>De novo whole-genome sequence and genome annotation of Lichtheimia ramosa.</title>
        <authorList>
            <person name="Linde J."/>
            <person name="Schwartze V."/>
            <person name="Binder U."/>
            <person name="Lass-Florl C."/>
            <person name="Voigt K."/>
            <person name="Horn F."/>
        </authorList>
    </citation>
    <scope>NUCLEOTIDE SEQUENCE</scope>
    <source>
        <strain evidence="4">JMRC FSU:6197</strain>
    </source>
</reference>
<proteinExistence type="predicted"/>
<keyword evidence="1" id="KW-0677">Repeat</keyword>
<evidence type="ECO:0000313" key="4">
    <source>
        <dbReference type="EMBL" id="CDS03983.1"/>
    </source>
</evidence>
<keyword evidence="2 3" id="KW-0802">TPR repeat</keyword>
<dbReference type="Pfam" id="PF14559">
    <property type="entry name" value="TPR_19"/>
    <property type="match status" value="1"/>
</dbReference>
<evidence type="ECO:0000256" key="2">
    <source>
        <dbReference type="ARBA" id="ARBA00022803"/>
    </source>
</evidence>
<dbReference type="SMART" id="SM00028">
    <property type="entry name" value="TPR"/>
    <property type="match status" value="4"/>
</dbReference>
<name>A0A077WCT1_9FUNG</name>
<dbReference type="AlphaFoldDB" id="A0A077WCT1"/>
<dbReference type="InterPro" id="IPR011990">
    <property type="entry name" value="TPR-like_helical_dom_sf"/>
</dbReference>
<sequence length="200" mass="22327">MWNRIATRVSRRAPQVVSAAIRPSIRHVVRPAVSTRTFFTSPARFDSLAEAQEQIKKGTEYLNQGSLDMAMHSYHKSVQIAPSAAGYFNIGVCYFQMGKHKDAIDSFERSLDYEPNQADAHTNIASAYLMLKNVPEAIKHLEQASNFNPLDGEIQYNLGCVYEAMGNLDGAKTRFERAGILGIEKADQALEKLASKMEKQ</sequence>
<gene>
    <name evidence="4" type="ORF">LRAMOSA06938</name>
</gene>
<dbReference type="EMBL" id="LK023314">
    <property type="protein sequence ID" value="CDS03983.1"/>
    <property type="molecule type" value="Genomic_DNA"/>
</dbReference>
<accession>A0A077WCT1</accession>
<dbReference type="Gene3D" id="1.25.40.10">
    <property type="entry name" value="Tetratricopeptide repeat domain"/>
    <property type="match status" value="1"/>
</dbReference>
<dbReference type="PANTHER" id="PTHR44858">
    <property type="entry name" value="TETRATRICOPEPTIDE REPEAT PROTEIN 6"/>
    <property type="match status" value="1"/>
</dbReference>
<dbReference type="PROSITE" id="PS50293">
    <property type="entry name" value="TPR_REGION"/>
    <property type="match status" value="1"/>
</dbReference>
<evidence type="ECO:0000256" key="1">
    <source>
        <dbReference type="ARBA" id="ARBA00022737"/>
    </source>
</evidence>
<evidence type="ECO:0008006" key="5">
    <source>
        <dbReference type="Google" id="ProtNLM"/>
    </source>
</evidence>
<dbReference type="PROSITE" id="PS50005">
    <property type="entry name" value="TPR"/>
    <property type="match status" value="2"/>
</dbReference>
<dbReference type="PANTHER" id="PTHR44858:SF1">
    <property type="entry name" value="UDP-N-ACETYLGLUCOSAMINE--PEPTIDE N-ACETYLGLUCOSAMINYLTRANSFERASE SPINDLY-RELATED"/>
    <property type="match status" value="1"/>
</dbReference>
<feature type="repeat" description="TPR" evidence="3">
    <location>
        <begin position="118"/>
        <end position="151"/>
    </location>
</feature>
<protein>
    <recommendedName>
        <fullName evidence="5">TPR-like protein</fullName>
    </recommendedName>
</protein>
<feature type="repeat" description="TPR" evidence="3">
    <location>
        <begin position="84"/>
        <end position="117"/>
    </location>
</feature>